<name>A0A5M3X653_9ACTN</name>
<evidence type="ECO:0000313" key="1">
    <source>
        <dbReference type="EMBL" id="GES14333.1"/>
    </source>
</evidence>
<organism evidence="1 2">
    <name type="scientific">Acrocarpospora macrocephala</name>
    <dbReference type="NCBI Taxonomy" id="150177"/>
    <lineage>
        <taxon>Bacteria</taxon>
        <taxon>Bacillati</taxon>
        <taxon>Actinomycetota</taxon>
        <taxon>Actinomycetes</taxon>
        <taxon>Streptosporangiales</taxon>
        <taxon>Streptosporangiaceae</taxon>
        <taxon>Acrocarpospora</taxon>
    </lineage>
</organism>
<reference evidence="1 2" key="1">
    <citation type="submission" date="2019-10" db="EMBL/GenBank/DDBJ databases">
        <title>Whole genome shotgun sequence of Acrocarpospora macrocephala NBRC 16266.</title>
        <authorList>
            <person name="Ichikawa N."/>
            <person name="Kimura A."/>
            <person name="Kitahashi Y."/>
            <person name="Komaki H."/>
            <person name="Oguchi A."/>
        </authorList>
    </citation>
    <scope>NUCLEOTIDE SEQUENCE [LARGE SCALE GENOMIC DNA]</scope>
    <source>
        <strain evidence="1 2">NBRC 16266</strain>
    </source>
</reference>
<dbReference type="EMBL" id="BLAE01000057">
    <property type="protein sequence ID" value="GES14333.1"/>
    <property type="molecule type" value="Genomic_DNA"/>
</dbReference>
<gene>
    <name evidence="1" type="ORF">Amac_079300</name>
</gene>
<dbReference type="AlphaFoldDB" id="A0A5M3X653"/>
<protein>
    <recommendedName>
        <fullName evidence="3">Lipoprotein</fullName>
    </recommendedName>
</protein>
<sequence length="117" mass="11839">MAAVLVTGCGAIEEVTGAAQQTQQCIEAAGIVTETVSKITSLAGDPAEVEKALNEGAKKLTTLADDAANTSLKEAADGVAAKLDGYNVQDANDAVDALQKIATDSVAWVETLTKACS</sequence>
<proteinExistence type="predicted"/>
<comment type="caution">
    <text evidence="1">The sequence shown here is derived from an EMBL/GenBank/DDBJ whole genome shotgun (WGS) entry which is preliminary data.</text>
</comment>
<evidence type="ECO:0000313" key="2">
    <source>
        <dbReference type="Proteomes" id="UP000331127"/>
    </source>
</evidence>
<keyword evidence="2" id="KW-1185">Reference proteome</keyword>
<dbReference type="Proteomes" id="UP000331127">
    <property type="component" value="Unassembled WGS sequence"/>
</dbReference>
<evidence type="ECO:0008006" key="3">
    <source>
        <dbReference type="Google" id="ProtNLM"/>
    </source>
</evidence>
<accession>A0A5M3X653</accession>